<dbReference type="PANTHER" id="PTHR34144">
    <property type="entry name" value="CHROMOSOME 8, WHOLE GENOME SHOTGUN SEQUENCE"/>
    <property type="match status" value="1"/>
</dbReference>
<comment type="caution">
    <text evidence="2">The sequence shown here is derived from an EMBL/GenBank/DDBJ whole genome shotgun (WGS) entry which is preliminary data.</text>
</comment>
<dbReference type="InterPro" id="IPR021047">
    <property type="entry name" value="Mannosyltransferase_CMT1"/>
</dbReference>
<dbReference type="Proteomes" id="UP001221757">
    <property type="component" value="Unassembled WGS sequence"/>
</dbReference>
<accession>A0AAD7DIB2</accession>
<dbReference type="EMBL" id="JARKIE010000053">
    <property type="protein sequence ID" value="KAJ7692270.1"/>
    <property type="molecule type" value="Genomic_DNA"/>
</dbReference>
<evidence type="ECO:0000313" key="2">
    <source>
        <dbReference type="EMBL" id="KAJ7692270.1"/>
    </source>
</evidence>
<dbReference type="AlphaFoldDB" id="A0AAD7DIB2"/>
<evidence type="ECO:0000313" key="3">
    <source>
        <dbReference type="Proteomes" id="UP001221757"/>
    </source>
</evidence>
<feature type="chain" id="PRO_5042093129" evidence="1">
    <location>
        <begin position="19"/>
        <end position="449"/>
    </location>
</feature>
<protein>
    <submittedName>
        <fullName evidence="2">Cryptococcal mannosyltransferase 1-domain-containing protein</fullName>
    </submittedName>
</protein>
<dbReference type="PANTHER" id="PTHR34144:SF7">
    <property type="entry name" value="EXPORT PROTEIN (CAP59), PUTATIVE (AFU_ORTHOLOGUE AFUA_7G05020)-RELATED"/>
    <property type="match status" value="1"/>
</dbReference>
<name>A0AAD7DIB2_MYCRO</name>
<gene>
    <name evidence="2" type="ORF">B0H17DRAFT_934208</name>
</gene>
<dbReference type="Pfam" id="PF11735">
    <property type="entry name" value="CAP59_mtransfer"/>
    <property type="match status" value="1"/>
</dbReference>
<organism evidence="2 3">
    <name type="scientific">Mycena rosella</name>
    <name type="common">Pink bonnet</name>
    <name type="synonym">Agaricus rosellus</name>
    <dbReference type="NCBI Taxonomy" id="1033263"/>
    <lineage>
        <taxon>Eukaryota</taxon>
        <taxon>Fungi</taxon>
        <taxon>Dikarya</taxon>
        <taxon>Basidiomycota</taxon>
        <taxon>Agaricomycotina</taxon>
        <taxon>Agaricomycetes</taxon>
        <taxon>Agaricomycetidae</taxon>
        <taxon>Agaricales</taxon>
        <taxon>Marasmiineae</taxon>
        <taxon>Mycenaceae</taxon>
        <taxon>Mycena</taxon>
    </lineage>
</organism>
<keyword evidence="2" id="KW-0328">Glycosyltransferase</keyword>
<evidence type="ECO:0000256" key="1">
    <source>
        <dbReference type="SAM" id="SignalP"/>
    </source>
</evidence>
<proteinExistence type="predicted"/>
<feature type="signal peptide" evidence="1">
    <location>
        <begin position="1"/>
        <end position="18"/>
    </location>
</feature>
<reference evidence="2" key="1">
    <citation type="submission" date="2023-03" db="EMBL/GenBank/DDBJ databases">
        <title>Massive genome expansion in bonnet fungi (Mycena s.s.) driven by repeated elements and novel gene families across ecological guilds.</title>
        <authorList>
            <consortium name="Lawrence Berkeley National Laboratory"/>
            <person name="Harder C.B."/>
            <person name="Miyauchi S."/>
            <person name="Viragh M."/>
            <person name="Kuo A."/>
            <person name="Thoen E."/>
            <person name="Andreopoulos B."/>
            <person name="Lu D."/>
            <person name="Skrede I."/>
            <person name="Drula E."/>
            <person name="Henrissat B."/>
            <person name="Morin E."/>
            <person name="Kohler A."/>
            <person name="Barry K."/>
            <person name="LaButti K."/>
            <person name="Morin E."/>
            <person name="Salamov A."/>
            <person name="Lipzen A."/>
            <person name="Mereny Z."/>
            <person name="Hegedus B."/>
            <person name="Baldrian P."/>
            <person name="Stursova M."/>
            <person name="Weitz H."/>
            <person name="Taylor A."/>
            <person name="Grigoriev I.V."/>
            <person name="Nagy L.G."/>
            <person name="Martin F."/>
            <person name="Kauserud H."/>
        </authorList>
    </citation>
    <scope>NUCLEOTIDE SEQUENCE</scope>
    <source>
        <strain evidence="2">CBHHK067</strain>
    </source>
</reference>
<keyword evidence="3" id="KW-1185">Reference proteome</keyword>
<keyword evidence="2" id="KW-0808">Transferase</keyword>
<sequence length="449" mass="51396">MCTLYLFWWLRFWDFLRSWHNRRQEYAPLAVDLDDFARGGRDRASLDIRQDLAGPKWLLGRLIAYSSLVLLGIYMLCTHELPSDHRFKPRVQLANRVPKREGYGTGEKIFIAASFYNNELVLPYWTTEITKLINYLGSDNVFVSIVESYSSDNSPALLRKFDQKLEVMGVPHRILTQDTSITRPAPAGVSISTSLARIEFLAAVRNLVMEPLVAGGGYDRVLFSNDVFVQSESMVELLSTRDGDYDMACALDFHNRGLYDLWVLRDRLGRLTSALWPYFLEDTGFRAVMAEEPAPVFTCWNGIVSILAEPFLPIALRHGRLSTSPLPRPLPPSHPAYPQWANVTPALTPPLVFRASAPNECFSSESFNLPYDLRRQFALEKIYVNPRVLTAYLWRYYLWFKIITRHWAVKWFMETVEKGDGIDLAKLVLGNPADVWPWDGGDCQPQPFG</sequence>
<keyword evidence="1" id="KW-0732">Signal</keyword>
<dbReference type="GO" id="GO:0016757">
    <property type="term" value="F:glycosyltransferase activity"/>
    <property type="evidence" value="ECO:0007669"/>
    <property type="project" value="UniProtKB-KW"/>
</dbReference>